<accession>A0A255Y1B4</accession>
<comment type="caution">
    <text evidence="1">The sequence shown here is derived from an EMBL/GenBank/DDBJ whole genome shotgun (WGS) entry which is preliminary data.</text>
</comment>
<evidence type="ECO:0000313" key="1">
    <source>
        <dbReference type="EMBL" id="OYQ22454.1"/>
    </source>
</evidence>
<organism evidence="1 2">
    <name type="scientific">Elstera cyanobacteriorum</name>
    <dbReference type="NCBI Taxonomy" id="2022747"/>
    <lineage>
        <taxon>Bacteria</taxon>
        <taxon>Pseudomonadati</taxon>
        <taxon>Pseudomonadota</taxon>
        <taxon>Alphaproteobacteria</taxon>
        <taxon>Rhodospirillales</taxon>
        <taxon>Rhodospirillaceae</taxon>
        <taxon>Elstera</taxon>
    </lineage>
</organism>
<gene>
    <name evidence="1" type="ORF">CHR90_00215</name>
</gene>
<reference evidence="1 2" key="1">
    <citation type="submission" date="2017-07" db="EMBL/GenBank/DDBJ databases">
        <title>Elstera cyanobacteriorum sp. nov., a novel bacterium isolated from cyanobacterial aggregates in a eutrophic lake.</title>
        <authorList>
            <person name="Cai H."/>
        </authorList>
    </citation>
    <scope>NUCLEOTIDE SEQUENCE [LARGE SCALE GENOMIC DNA]</scope>
    <source>
        <strain evidence="1 2">TH019</strain>
    </source>
</reference>
<dbReference type="AlphaFoldDB" id="A0A255Y1B4"/>
<keyword evidence="2" id="KW-1185">Reference proteome</keyword>
<sequence length="190" mass="22109">MSELDVIDISATAEEKHLLKELAENPWTRCYGYLPRAFPKDDRLTLTMGEFYVELDGTGTYFRHLADDEPDIEYERFTIYKSDEGPIEKWLKPIEPYILNNAEQLEKFYKARKTVHLGATWDGFFQRSTFDTIKHTMSDGALFINEFGFCLIAMTGRTGLDVSISFSDTTNIEIEKFYSKNKDFNSFEKI</sequence>
<dbReference type="EMBL" id="NOXS01000010">
    <property type="protein sequence ID" value="OYQ22454.1"/>
    <property type="molecule type" value="Genomic_DNA"/>
</dbReference>
<dbReference type="RefSeq" id="WP_094406526.1">
    <property type="nucleotide sequence ID" value="NZ_BMJZ01000015.1"/>
</dbReference>
<protein>
    <submittedName>
        <fullName evidence="1">Uncharacterized protein</fullName>
    </submittedName>
</protein>
<dbReference type="Proteomes" id="UP000216361">
    <property type="component" value="Unassembled WGS sequence"/>
</dbReference>
<evidence type="ECO:0000313" key="2">
    <source>
        <dbReference type="Proteomes" id="UP000216361"/>
    </source>
</evidence>
<proteinExistence type="predicted"/>
<name>A0A255Y1B4_9PROT</name>